<feature type="chain" id="PRO_5014737211" evidence="1">
    <location>
        <begin position="24"/>
        <end position="170"/>
    </location>
</feature>
<name>A0A2N7JME4_VIBSP</name>
<evidence type="ECO:0000313" key="3">
    <source>
        <dbReference type="Proteomes" id="UP000235533"/>
    </source>
</evidence>
<evidence type="ECO:0000313" key="2">
    <source>
        <dbReference type="EMBL" id="PMM42866.1"/>
    </source>
</evidence>
<accession>A0A2N7JME4</accession>
<dbReference type="AlphaFoldDB" id="A0A2N7JME4"/>
<gene>
    <name evidence="2" type="ORF">BCT54_07695</name>
</gene>
<sequence>MKTPHQKITLGLAALFFVLPVMAKVTLEDVYKADEAQRAKDLAAFEQYKIDFGKPLKPPIESTAGQVEPWTSLWSGSSTGSIAIPRQAKEVFVKYKKGSTYSSAAFPVNAGTVTIDSISKNWSSNSQNHDRSCSATATARYSNYNVSGHFARGSYSQCDVAIYITKVMYR</sequence>
<dbReference type="RefSeq" id="WP_102553331.1">
    <property type="nucleotide sequence ID" value="NZ_MCZF01000267.1"/>
</dbReference>
<protein>
    <submittedName>
        <fullName evidence="2">Uncharacterized protein</fullName>
    </submittedName>
</protein>
<dbReference type="Proteomes" id="UP000235533">
    <property type="component" value="Unassembled WGS sequence"/>
</dbReference>
<reference evidence="3" key="1">
    <citation type="submission" date="2016-07" db="EMBL/GenBank/DDBJ databases">
        <title>Nontailed viruses are major unrecognized killers of bacteria in the ocean.</title>
        <authorList>
            <person name="Kauffman K."/>
            <person name="Hussain F."/>
            <person name="Yang J."/>
            <person name="Arevalo P."/>
            <person name="Brown J."/>
            <person name="Cutler M."/>
            <person name="Kelly L."/>
            <person name="Polz M.F."/>
        </authorList>
    </citation>
    <scope>NUCLEOTIDE SEQUENCE [LARGE SCALE GENOMIC DNA]</scope>
    <source>
        <strain evidence="3">10N.261.48.B5</strain>
    </source>
</reference>
<proteinExistence type="predicted"/>
<dbReference type="EMBL" id="MCZF01000267">
    <property type="protein sequence ID" value="PMM42866.1"/>
    <property type="molecule type" value="Genomic_DNA"/>
</dbReference>
<comment type="caution">
    <text evidence="2">The sequence shown here is derived from an EMBL/GenBank/DDBJ whole genome shotgun (WGS) entry which is preliminary data.</text>
</comment>
<feature type="signal peptide" evidence="1">
    <location>
        <begin position="1"/>
        <end position="23"/>
    </location>
</feature>
<organism evidence="2 3">
    <name type="scientific">Vibrio splendidus</name>
    <dbReference type="NCBI Taxonomy" id="29497"/>
    <lineage>
        <taxon>Bacteria</taxon>
        <taxon>Pseudomonadati</taxon>
        <taxon>Pseudomonadota</taxon>
        <taxon>Gammaproteobacteria</taxon>
        <taxon>Vibrionales</taxon>
        <taxon>Vibrionaceae</taxon>
        <taxon>Vibrio</taxon>
    </lineage>
</organism>
<keyword evidence="1" id="KW-0732">Signal</keyword>
<evidence type="ECO:0000256" key="1">
    <source>
        <dbReference type="SAM" id="SignalP"/>
    </source>
</evidence>